<dbReference type="Proteomes" id="UP000606974">
    <property type="component" value="Unassembled WGS sequence"/>
</dbReference>
<dbReference type="InterPro" id="IPR037293">
    <property type="entry name" value="Gal_Oxidase_central_sf"/>
</dbReference>
<dbReference type="OrthoDB" id="2019572at2759"/>
<comment type="caution">
    <text evidence="1">The sequence shown here is derived from an EMBL/GenBank/DDBJ whole genome shotgun (WGS) entry which is preliminary data.</text>
</comment>
<dbReference type="AlphaFoldDB" id="A0A8H7AMX4"/>
<accession>A0A8H7AMX4</accession>
<protein>
    <submittedName>
        <fullName evidence="1">Uncharacterized protein</fullName>
    </submittedName>
</protein>
<proteinExistence type="predicted"/>
<gene>
    <name evidence="1" type="ORF">GJ744_002741</name>
</gene>
<evidence type="ECO:0000313" key="1">
    <source>
        <dbReference type="EMBL" id="KAF7512028.1"/>
    </source>
</evidence>
<keyword evidence="2" id="KW-1185">Reference proteome</keyword>
<reference evidence="1" key="1">
    <citation type="submission" date="2020-02" db="EMBL/GenBank/DDBJ databases">
        <authorList>
            <person name="Palmer J.M."/>
        </authorList>
    </citation>
    <scope>NUCLEOTIDE SEQUENCE</scope>
    <source>
        <strain evidence="1">EPUS1.4</strain>
        <tissue evidence="1">Thallus</tissue>
    </source>
</reference>
<dbReference type="EMBL" id="JAACFV010000015">
    <property type="protein sequence ID" value="KAF7512028.1"/>
    <property type="molecule type" value="Genomic_DNA"/>
</dbReference>
<dbReference type="Gene3D" id="2.130.10.80">
    <property type="entry name" value="Galactose oxidase/kelch, beta-propeller"/>
    <property type="match status" value="1"/>
</dbReference>
<organism evidence="1 2">
    <name type="scientific">Endocarpon pusillum</name>
    <dbReference type="NCBI Taxonomy" id="364733"/>
    <lineage>
        <taxon>Eukaryota</taxon>
        <taxon>Fungi</taxon>
        <taxon>Dikarya</taxon>
        <taxon>Ascomycota</taxon>
        <taxon>Pezizomycotina</taxon>
        <taxon>Eurotiomycetes</taxon>
        <taxon>Chaetothyriomycetidae</taxon>
        <taxon>Verrucariales</taxon>
        <taxon>Verrucariaceae</taxon>
        <taxon>Endocarpon</taxon>
    </lineage>
</organism>
<evidence type="ECO:0000313" key="2">
    <source>
        <dbReference type="Proteomes" id="UP000606974"/>
    </source>
</evidence>
<sequence length="140" mass="15254">MTLGWKNNSVFDTGPSKDTHWITTTGKGAIQYGGRRGAGSIIDHGAICSAAAMYNAAEGKVLTAGGAAQNKYKDDDGTVEDIINTSADITLLNQNLWAITYEVSGYFYSKRFAFVMNTLDDESYSIPSLQTTHLIPFMHF</sequence>
<name>A0A8H7AMX4_9EURO</name>